<comment type="caution">
    <text evidence="6">The sequence shown here is derived from an EMBL/GenBank/DDBJ whole genome shotgun (WGS) entry which is preliminary data.</text>
</comment>
<feature type="chain" id="PRO_5043642398" evidence="5">
    <location>
        <begin position="17"/>
        <end position="123"/>
    </location>
</feature>
<keyword evidence="5" id="KW-0732">Signal</keyword>
<dbReference type="CDD" id="cd23508">
    <property type="entry name" value="hydrophobin_II"/>
    <property type="match status" value="1"/>
</dbReference>
<feature type="compositionally biased region" description="Low complexity" evidence="4">
    <location>
        <begin position="19"/>
        <end position="30"/>
    </location>
</feature>
<dbReference type="InterPro" id="IPR036686">
    <property type="entry name" value="Class_II_Hydrophobin_sf"/>
</dbReference>
<comment type="similarity">
    <text evidence="2">Belongs to the cerato-ulmin hydrophobin family.</text>
</comment>
<protein>
    <submittedName>
        <fullName evidence="6">Cerato-ulmin</fullName>
    </submittedName>
</protein>
<feature type="signal peptide" evidence="5">
    <location>
        <begin position="1"/>
        <end position="16"/>
    </location>
</feature>
<comment type="subcellular location">
    <subcellularLocation>
        <location evidence="1">Cell envelope</location>
    </subcellularLocation>
</comment>
<evidence type="ECO:0000256" key="3">
    <source>
        <dbReference type="ARBA" id="ARBA00023157"/>
    </source>
</evidence>
<keyword evidence="3" id="KW-1015">Disulfide bond</keyword>
<evidence type="ECO:0000313" key="7">
    <source>
        <dbReference type="Proteomes" id="UP001321749"/>
    </source>
</evidence>
<gene>
    <name evidence="6" type="ORF">QBC42DRAFT_256726</name>
</gene>
<evidence type="ECO:0000256" key="1">
    <source>
        <dbReference type="ARBA" id="ARBA00004196"/>
    </source>
</evidence>
<sequence length="123" mass="11609">MKVSTVALALFASVAAAAPAPAPAQESLGPIVGGGKGSPGGSPPVGGTVPGETSAVCGSAGLYGIASCCSIDVFGVADLGCSPAPGDPASVSAFRTACTNSGRIAKCCVLEVTGVASVLCRNI</sequence>
<dbReference type="PANTHER" id="PTHR42341:SF1">
    <property type="entry name" value="HYDROPHOBIN"/>
    <property type="match status" value="1"/>
</dbReference>
<name>A0AAV9H7J9_9PEZI</name>
<dbReference type="Proteomes" id="UP001321749">
    <property type="component" value="Unassembled WGS sequence"/>
</dbReference>
<keyword evidence="7" id="KW-1185">Reference proteome</keyword>
<feature type="compositionally biased region" description="Gly residues" evidence="4">
    <location>
        <begin position="31"/>
        <end position="44"/>
    </location>
</feature>
<dbReference type="GO" id="GO:0005576">
    <property type="term" value="C:extracellular region"/>
    <property type="evidence" value="ECO:0007669"/>
    <property type="project" value="InterPro"/>
</dbReference>
<evidence type="ECO:0000313" key="6">
    <source>
        <dbReference type="EMBL" id="KAK4457024.1"/>
    </source>
</evidence>
<organism evidence="6 7">
    <name type="scientific">Cladorrhinum samala</name>
    <dbReference type="NCBI Taxonomy" id="585594"/>
    <lineage>
        <taxon>Eukaryota</taxon>
        <taxon>Fungi</taxon>
        <taxon>Dikarya</taxon>
        <taxon>Ascomycota</taxon>
        <taxon>Pezizomycotina</taxon>
        <taxon>Sordariomycetes</taxon>
        <taxon>Sordariomycetidae</taxon>
        <taxon>Sordariales</taxon>
        <taxon>Podosporaceae</taxon>
        <taxon>Cladorrhinum</taxon>
    </lineage>
</organism>
<dbReference type="AlphaFoldDB" id="A0AAV9H7J9"/>
<accession>A0AAV9H7J9</accession>
<dbReference type="SUPFAM" id="SSF101751">
    <property type="entry name" value="Hydrophobin II, HfbII"/>
    <property type="match status" value="1"/>
</dbReference>
<reference evidence="6" key="2">
    <citation type="submission" date="2023-06" db="EMBL/GenBank/DDBJ databases">
        <authorList>
            <consortium name="Lawrence Berkeley National Laboratory"/>
            <person name="Mondo S.J."/>
            <person name="Hensen N."/>
            <person name="Bonometti L."/>
            <person name="Westerberg I."/>
            <person name="Brannstrom I.O."/>
            <person name="Guillou S."/>
            <person name="Cros-Aarteil S."/>
            <person name="Calhoun S."/>
            <person name="Haridas S."/>
            <person name="Kuo A."/>
            <person name="Pangilinan J."/>
            <person name="Riley R."/>
            <person name="Labutti K."/>
            <person name="Andreopoulos B."/>
            <person name="Lipzen A."/>
            <person name="Chen C."/>
            <person name="Yanf M."/>
            <person name="Daum C."/>
            <person name="Ng V."/>
            <person name="Clum A."/>
            <person name="Steindorff A."/>
            <person name="Ohm R."/>
            <person name="Martin F."/>
            <person name="Silar P."/>
            <person name="Natvig D."/>
            <person name="Lalanne C."/>
            <person name="Gautier V."/>
            <person name="Ament-Velasquez S.L."/>
            <person name="Kruys A."/>
            <person name="Hutchinson M.I."/>
            <person name="Powell A.J."/>
            <person name="Barry K."/>
            <person name="Miller A.N."/>
            <person name="Grigoriev I.V."/>
            <person name="Debuchy R."/>
            <person name="Gladieux P."/>
            <person name="Thoren M.H."/>
            <person name="Johannesson H."/>
        </authorList>
    </citation>
    <scope>NUCLEOTIDE SEQUENCE</scope>
    <source>
        <strain evidence="6">PSN324</strain>
    </source>
</reference>
<dbReference type="Gene3D" id="3.20.120.10">
    <property type="entry name" value="Hydrophobin"/>
    <property type="match status" value="1"/>
</dbReference>
<dbReference type="Pfam" id="PF06766">
    <property type="entry name" value="Hydrophobin_2"/>
    <property type="match status" value="1"/>
</dbReference>
<reference evidence="6" key="1">
    <citation type="journal article" date="2023" name="Mol. Phylogenet. Evol.">
        <title>Genome-scale phylogeny and comparative genomics of the fungal order Sordariales.</title>
        <authorList>
            <person name="Hensen N."/>
            <person name="Bonometti L."/>
            <person name="Westerberg I."/>
            <person name="Brannstrom I.O."/>
            <person name="Guillou S."/>
            <person name="Cros-Aarteil S."/>
            <person name="Calhoun S."/>
            <person name="Haridas S."/>
            <person name="Kuo A."/>
            <person name="Mondo S."/>
            <person name="Pangilinan J."/>
            <person name="Riley R."/>
            <person name="LaButti K."/>
            <person name="Andreopoulos B."/>
            <person name="Lipzen A."/>
            <person name="Chen C."/>
            <person name="Yan M."/>
            <person name="Daum C."/>
            <person name="Ng V."/>
            <person name="Clum A."/>
            <person name="Steindorff A."/>
            <person name="Ohm R.A."/>
            <person name="Martin F."/>
            <person name="Silar P."/>
            <person name="Natvig D.O."/>
            <person name="Lalanne C."/>
            <person name="Gautier V."/>
            <person name="Ament-Velasquez S.L."/>
            <person name="Kruys A."/>
            <person name="Hutchinson M.I."/>
            <person name="Powell A.J."/>
            <person name="Barry K."/>
            <person name="Miller A.N."/>
            <person name="Grigoriev I.V."/>
            <person name="Debuchy R."/>
            <person name="Gladieux P."/>
            <person name="Hiltunen Thoren M."/>
            <person name="Johannesson H."/>
        </authorList>
    </citation>
    <scope>NUCLEOTIDE SEQUENCE</scope>
    <source>
        <strain evidence="6">PSN324</strain>
    </source>
</reference>
<evidence type="ECO:0000256" key="5">
    <source>
        <dbReference type="SAM" id="SignalP"/>
    </source>
</evidence>
<dbReference type="PANTHER" id="PTHR42341">
    <property type="entry name" value="HYDROPHOBIN"/>
    <property type="match status" value="1"/>
</dbReference>
<dbReference type="EMBL" id="MU865142">
    <property type="protein sequence ID" value="KAK4457024.1"/>
    <property type="molecule type" value="Genomic_DNA"/>
</dbReference>
<dbReference type="InterPro" id="IPR010636">
    <property type="entry name" value="Class_II_hydrophobin"/>
</dbReference>
<feature type="region of interest" description="Disordered" evidence="4">
    <location>
        <begin position="19"/>
        <end position="47"/>
    </location>
</feature>
<evidence type="ECO:0000256" key="4">
    <source>
        <dbReference type="SAM" id="MobiDB-lite"/>
    </source>
</evidence>
<proteinExistence type="inferred from homology"/>
<evidence type="ECO:0000256" key="2">
    <source>
        <dbReference type="ARBA" id="ARBA00009576"/>
    </source>
</evidence>